<reference evidence="11 12" key="1">
    <citation type="submission" date="2014-11" db="EMBL/GenBank/DDBJ databases">
        <title>Genetic blueprint of the zoonotic pathogen Toxocara canis.</title>
        <authorList>
            <person name="Zhu X.-Q."/>
            <person name="Korhonen P.K."/>
            <person name="Cai H."/>
            <person name="Young N.D."/>
            <person name="Nejsum P."/>
            <person name="von Samson-Himmelstjerna G."/>
            <person name="Boag P.R."/>
            <person name="Tan P."/>
            <person name="Li Q."/>
            <person name="Min J."/>
            <person name="Yang Y."/>
            <person name="Wang X."/>
            <person name="Fang X."/>
            <person name="Hall R.S."/>
            <person name="Hofmann A."/>
            <person name="Sternberg P.W."/>
            <person name="Jex A.R."/>
            <person name="Gasser R.B."/>
        </authorList>
    </citation>
    <scope>NUCLEOTIDE SEQUENCE [LARGE SCALE GENOMIC DNA]</scope>
    <source>
        <strain evidence="11">PN_DK_2014</strain>
    </source>
</reference>
<keyword evidence="5" id="KW-0694">RNA-binding</keyword>
<protein>
    <submittedName>
        <fullName evidence="11">Signal recognition particle 19 kDa protein</fullName>
    </submittedName>
</protein>
<dbReference type="PANTHER" id="PTHR17453">
    <property type="entry name" value="SIGNAL RECOGNITION PARTICLE 19 KD PROTEIN"/>
    <property type="match status" value="1"/>
</dbReference>
<evidence type="ECO:0000256" key="3">
    <source>
        <dbReference type="ARBA" id="ARBA00008910"/>
    </source>
</evidence>
<dbReference type="Gene3D" id="3.30.56.30">
    <property type="entry name" value="Signal recognition particle, SRP19-like subunit"/>
    <property type="match status" value="1"/>
</dbReference>
<keyword evidence="7" id="KW-0539">Nucleus</keyword>
<evidence type="ECO:0000256" key="5">
    <source>
        <dbReference type="ARBA" id="ARBA00022884"/>
    </source>
</evidence>
<comment type="caution">
    <text evidence="11">The sequence shown here is derived from an EMBL/GenBank/DDBJ whole genome shotgun (WGS) entry which is preliminary data.</text>
</comment>
<evidence type="ECO:0000256" key="9">
    <source>
        <dbReference type="ARBA" id="ARBA00045518"/>
    </source>
</evidence>
<keyword evidence="6" id="KW-0733">Signal recognition particle</keyword>
<evidence type="ECO:0000256" key="10">
    <source>
        <dbReference type="SAM" id="MobiDB-lite"/>
    </source>
</evidence>
<dbReference type="Pfam" id="PF01922">
    <property type="entry name" value="SRP19"/>
    <property type="match status" value="1"/>
</dbReference>
<evidence type="ECO:0000313" key="12">
    <source>
        <dbReference type="Proteomes" id="UP000031036"/>
    </source>
</evidence>
<comment type="similarity">
    <text evidence="3">Belongs to the SRP19 family.</text>
</comment>
<dbReference type="GO" id="GO:0005730">
    <property type="term" value="C:nucleolus"/>
    <property type="evidence" value="ECO:0007669"/>
    <property type="project" value="UniProtKB-SubCell"/>
</dbReference>
<keyword evidence="12" id="KW-1185">Reference proteome</keyword>
<evidence type="ECO:0000256" key="7">
    <source>
        <dbReference type="ARBA" id="ARBA00023242"/>
    </source>
</evidence>
<dbReference type="EMBL" id="JPKZ01022672">
    <property type="protein sequence ID" value="KHN71142.1"/>
    <property type="molecule type" value="Genomic_DNA"/>
</dbReference>
<dbReference type="AlphaFoldDB" id="A0A0B2UPS6"/>
<comment type="function">
    <text evidence="9">Component of the signal recognition particle (SRP) complex, a ribonucleoprotein complex that mediates the cotranslational targeting of secretory and membrane proteins to the endoplasmic reticulum (ER). Binds directly to 7SL RNA. Mediates binding of SRP54 to the SRP complex.</text>
</comment>
<keyword evidence="4" id="KW-0963">Cytoplasm</keyword>
<gene>
    <name evidence="11" type="primary">SRP19</name>
    <name evidence="11" type="ORF">Tcan_02470</name>
</gene>
<dbReference type="InterPro" id="IPR036521">
    <property type="entry name" value="SRP19-like_sf"/>
</dbReference>
<feature type="region of interest" description="Disordered" evidence="10">
    <location>
        <begin position="120"/>
        <end position="146"/>
    </location>
</feature>
<accession>A0A0B2UPS6</accession>
<dbReference type="OMA" id="QMERWIC"/>
<comment type="subcellular location">
    <subcellularLocation>
        <location evidence="1">Cytoplasm</location>
    </subcellularLocation>
    <subcellularLocation>
        <location evidence="2">Nucleus</location>
        <location evidence="2">Nucleolus</location>
    </subcellularLocation>
</comment>
<dbReference type="SUPFAM" id="SSF69695">
    <property type="entry name" value="SRP19"/>
    <property type="match status" value="1"/>
</dbReference>
<evidence type="ECO:0000256" key="6">
    <source>
        <dbReference type="ARBA" id="ARBA00023135"/>
    </source>
</evidence>
<dbReference type="InterPro" id="IPR002778">
    <property type="entry name" value="Signal_recog_particle_SRP19"/>
</dbReference>
<proteinExistence type="inferred from homology"/>
<dbReference type="STRING" id="6265.A0A0B2UPS6"/>
<dbReference type="OrthoDB" id="2190947at2759"/>
<name>A0A0B2UPS6_TOXCA</name>
<dbReference type="PANTHER" id="PTHR17453:SF0">
    <property type="entry name" value="SIGNAL RECOGNITION PARTICLE 19 KDA PROTEIN"/>
    <property type="match status" value="1"/>
</dbReference>
<organism evidence="11 12">
    <name type="scientific">Toxocara canis</name>
    <name type="common">Canine roundworm</name>
    <dbReference type="NCBI Taxonomy" id="6265"/>
    <lineage>
        <taxon>Eukaryota</taxon>
        <taxon>Metazoa</taxon>
        <taxon>Ecdysozoa</taxon>
        <taxon>Nematoda</taxon>
        <taxon>Chromadorea</taxon>
        <taxon>Rhabditida</taxon>
        <taxon>Spirurina</taxon>
        <taxon>Ascaridomorpha</taxon>
        <taxon>Ascaridoidea</taxon>
        <taxon>Toxocaridae</taxon>
        <taxon>Toxocara</taxon>
    </lineage>
</organism>
<sequence length="146" mass="16599">MDGSFDVYKSKRYSEEAKWICIYPLYLNARKTIAHGRRISKEKAVDSPTSQEVFDVLSNAGFKVKLEKHAMHPLDPNRDTNAQGRVRVQLRNDDGTPFNEKFPTRLSLMLYVCEMIPKLKNRQTGGGSGPQTATTSSKANKKHKKR</sequence>
<dbReference type="FunFam" id="3.30.56.30:FF:000002">
    <property type="entry name" value="Signal recognition particle 19kDa"/>
    <property type="match status" value="1"/>
</dbReference>
<keyword evidence="8" id="KW-0687">Ribonucleoprotein</keyword>
<dbReference type="GO" id="GO:0008312">
    <property type="term" value="F:7S RNA binding"/>
    <property type="evidence" value="ECO:0007669"/>
    <property type="project" value="InterPro"/>
</dbReference>
<evidence type="ECO:0000256" key="4">
    <source>
        <dbReference type="ARBA" id="ARBA00022490"/>
    </source>
</evidence>
<evidence type="ECO:0000256" key="1">
    <source>
        <dbReference type="ARBA" id="ARBA00004496"/>
    </source>
</evidence>
<dbReference type="GO" id="GO:0005786">
    <property type="term" value="C:signal recognition particle, endoplasmic reticulum targeting"/>
    <property type="evidence" value="ECO:0007669"/>
    <property type="project" value="UniProtKB-KW"/>
</dbReference>
<evidence type="ECO:0000256" key="8">
    <source>
        <dbReference type="ARBA" id="ARBA00023274"/>
    </source>
</evidence>
<evidence type="ECO:0000256" key="2">
    <source>
        <dbReference type="ARBA" id="ARBA00004604"/>
    </source>
</evidence>
<dbReference type="Proteomes" id="UP000031036">
    <property type="component" value="Unassembled WGS sequence"/>
</dbReference>
<dbReference type="GO" id="GO:0006617">
    <property type="term" value="P:SRP-dependent cotranslational protein targeting to membrane, signal sequence recognition"/>
    <property type="evidence" value="ECO:0007669"/>
    <property type="project" value="TreeGrafter"/>
</dbReference>
<evidence type="ECO:0000313" key="11">
    <source>
        <dbReference type="EMBL" id="KHN71142.1"/>
    </source>
</evidence>